<dbReference type="PROSITE" id="PS51177">
    <property type="entry name" value="LUMAZINE_BIND"/>
    <property type="match status" value="2"/>
</dbReference>
<dbReference type="OrthoDB" id="9788537at2"/>
<evidence type="ECO:0000256" key="3">
    <source>
        <dbReference type="ARBA" id="ARBA00004887"/>
    </source>
</evidence>
<reference evidence="12 14" key="2">
    <citation type="submission" date="2018-06" db="EMBL/GenBank/DDBJ databases">
        <title>Genomic Encyclopedia of Type Strains, Phase III (KMG-III): the genomes of soil and plant-associated and newly described type strains.</title>
        <authorList>
            <person name="Whitman W."/>
        </authorList>
    </citation>
    <scope>NUCLEOTIDE SEQUENCE [LARGE SCALE GENOMIC DNA]</scope>
    <source>
        <strain evidence="12 14">CGMCC 1.15366</strain>
    </source>
</reference>
<feature type="domain" description="Lumazine-binding" evidence="11">
    <location>
        <begin position="106"/>
        <end position="202"/>
    </location>
</feature>
<evidence type="ECO:0000256" key="1">
    <source>
        <dbReference type="ARBA" id="ARBA00000968"/>
    </source>
</evidence>
<dbReference type="FunFam" id="2.40.30.20:FF:000003">
    <property type="entry name" value="Riboflavin synthase, alpha subunit"/>
    <property type="match status" value="1"/>
</dbReference>
<evidence type="ECO:0000259" key="11">
    <source>
        <dbReference type="PROSITE" id="PS51177"/>
    </source>
</evidence>
<evidence type="ECO:0000256" key="2">
    <source>
        <dbReference type="ARBA" id="ARBA00002803"/>
    </source>
</evidence>
<accession>A0A327WZ45</accession>
<evidence type="ECO:0000256" key="9">
    <source>
        <dbReference type="NCBIfam" id="TIGR00187"/>
    </source>
</evidence>
<dbReference type="AlphaFoldDB" id="A0A327WZ45"/>
<comment type="caution">
    <text evidence="12">The sequence shown here is derived from an EMBL/GenBank/DDBJ whole genome shotgun (WGS) entry which is preliminary data.</text>
</comment>
<evidence type="ECO:0000256" key="5">
    <source>
        <dbReference type="ARBA" id="ARBA00013950"/>
    </source>
</evidence>
<evidence type="ECO:0000256" key="10">
    <source>
        <dbReference type="PROSITE-ProRule" id="PRU00524"/>
    </source>
</evidence>
<comment type="pathway">
    <text evidence="3">Cofactor biosynthesis; riboflavin biosynthesis; riboflavin from 2-hydroxy-3-oxobutyl phosphate and 5-amino-6-(D-ribitylamino)uracil: step 2/2.</text>
</comment>
<dbReference type="InterPro" id="IPR023366">
    <property type="entry name" value="ATP_synth_asu-like_sf"/>
</dbReference>
<proteinExistence type="predicted"/>
<dbReference type="EMBL" id="QLMD01000004">
    <property type="protein sequence ID" value="RAJ98807.1"/>
    <property type="molecule type" value="Genomic_DNA"/>
</dbReference>
<dbReference type="NCBIfam" id="NF006767">
    <property type="entry name" value="PRK09289.1"/>
    <property type="match status" value="1"/>
</dbReference>
<dbReference type="EC" id="2.5.1.9" evidence="4 9"/>
<name>A0A327WZ45_9GAMM</name>
<keyword evidence="8" id="KW-0677">Repeat</keyword>
<gene>
    <name evidence="12" type="ORF">B0I24_1047</name>
    <name evidence="13" type="ORF">CWE07_05610</name>
</gene>
<dbReference type="PANTHER" id="PTHR21098:SF0">
    <property type="entry name" value="RIBOFLAVIN SYNTHASE"/>
    <property type="match status" value="1"/>
</dbReference>
<dbReference type="InterPro" id="IPR001783">
    <property type="entry name" value="Lumazine-bd"/>
</dbReference>
<keyword evidence="15" id="KW-1185">Reference proteome</keyword>
<feature type="domain" description="Lumazine-binding" evidence="11">
    <location>
        <begin position="1"/>
        <end position="105"/>
    </location>
</feature>
<dbReference type="Gene3D" id="2.40.30.20">
    <property type="match status" value="2"/>
</dbReference>
<sequence>MFTGIVQTQALIDAIEDKNTAQDQFRHLRLKVKPSYLQNLEIGASIAINGCCLTVVQFHEDSEHGYAHFDVIDETLRLTNLGTLKVGDQVNFERSLTVGRELGGHIVSGHIHCTGTISQRNDTEHNCSMRVEVPSQWMEYILSKGFVAVDGASLTVGETDAQGFWLHLIPETLQATTLGAIREGGRVNIEADQQTITTVETVKRVLAARALT</sequence>
<dbReference type="Proteomes" id="UP000287865">
    <property type="component" value="Unassembled WGS sequence"/>
</dbReference>
<evidence type="ECO:0000313" key="13">
    <source>
        <dbReference type="EMBL" id="RUO24956.1"/>
    </source>
</evidence>
<evidence type="ECO:0000256" key="4">
    <source>
        <dbReference type="ARBA" id="ARBA00012827"/>
    </source>
</evidence>
<evidence type="ECO:0000256" key="6">
    <source>
        <dbReference type="ARBA" id="ARBA00022619"/>
    </source>
</evidence>
<dbReference type="Proteomes" id="UP000249203">
    <property type="component" value="Unassembled WGS sequence"/>
</dbReference>
<evidence type="ECO:0000313" key="12">
    <source>
        <dbReference type="EMBL" id="RAJ98807.1"/>
    </source>
</evidence>
<dbReference type="CDD" id="cd00402">
    <property type="entry name" value="Riboflavin_synthase_like"/>
    <property type="match status" value="1"/>
</dbReference>
<evidence type="ECO:0000256" key="8">
    <source>
        <dbReference type="ARBA" id="ARBA00022737"/>
    </source>
</evidence>
<dbReference type="GO" id="GO:0009231">
    <property type="term" value="P:riboflavin biosynthetic process"/>
    <property type="evidence" value="ECO:0007669"/>
    <property type="project" value="UniProtKB-KW"/>
</dbReference>
<feature type="repeat" description="Lumazine-binding" evidence="10">
    <location>
        <begin position="1"/>
        <end position="105"/>
    </location>
</feature>
<dbReference type="EMBL" id="PIPK01000004">
    <property type="protein sequence ID" value="RUO24956.1"/>
    <property type="molecule type" value="Genomic_DNA"/>
</dbReference>
<feature type="repeat" description="Lumazine-binding" evidence="10">
    <location>
        <begin position="106"/>
        <end position="202"/>
    </location>
</feature>
<evidence type="ECO:0000256" key="7">
    <source>
        <dbReference type="ARBA" id="ARBA00022679"/>
    </source>
</evidence>
<reference evidence="13 15" key="1">
    <citation type="journal article" date="2018" name="Front. Microbiol.">
        <title>Genome-Based Analysis Reveals the Taxonomy and Diversity of the Family Idiomarinaceae.</title>
        <authorList>
            <person name="Liu Y."/>
            <person name="Lai Q."/>
            <person name="Shao Z."/>
        </authorList>
    </citation>
    <scope>NUCLEOTIDE SEQUENCE [LARGE SCALE GENOMIC DNA]</scope>
    <source>
        <strain evidence="13 15">CF12-14</strain>
    </source>
</reference>
<dbReference type="NCBIfam" id="NF009566">
    <property type="entry name" value="PRK13020.1"/>
    <property type="match status" value="1"/>
</dbReference>
<evidence type="ECO:0000313" key="14">
    <source>
        <dbReference type="Proteomes" id="UP000249203"/>
    </source>
</evidence>
<dbReference type="GO" id="GO:0004746">
    <property type="term" value="F:riboflavin synthase activity"/>
    <property type="evidence" value="ECO:0007669"/>
    <property type="project" value="UniProtKB-UniRule"/>
</dbReference>
<dbReference type="InterPro" id="IPR017938">
    <property type="entry name" value="Riboflavin_synthase-like_b-brl"/>
</dbReference>
<comment type="catalytic activity">
    <reaction evidence="1">
        <text>2 6,7-dimethyl-8-(1-D-ribityl)lumazine + H(+) = 5-amino-6-(D-ribitylamino)uracil + riboflavin</text>
        <dbReference type="Rhea" id="RHEA:20772"/>
        <dbReference type="ChEBI" id="CHEBI:15378"/>
        <dbReference type="ChEBI" id="CHEBI:15934"/>
        <dbReference type="ChEBI" id="CHEBI:57986"/>
        <dbReference type="ChEBI" id="CHEBI:58201"/>
        <dbReference type="EC" id="2.5.1.9"/>
    </reaction>
</comment>
<keyword evidence="6" id="KW-0686">Riboflavin biosynthesis</keyword>
<protein>
    <recommendedName>
        <fullName evidence="5 9">Riboflavin synthase</fullName>
        <ecNumber evidence="4 9">2.5.1.9</ecNumber>
    </recommendedName>
</protein>
<dbReference type="NCBIfam" id="TIGR00187">
    <property type="entry name" value="ribE"/>
    <property type="match status" value="1"/>
</dbReference>
<dbReference type="GO" id="GO:0005829">
    <property type="term" value="C:cytosol"/>
    <property type="evidence" value="ECO:0007669"/>
    <property type="project" value="TreeGrafter"/>
</dbReference>
<comment type="function">
    <text evidence="2">Catalyzes the dismutation of two molecules of 6,7-dimethyl-8-ribityllumazine, resulting in the formation of riboflavin and 5-amino-6-(D-ribitylamino)uracil.</text>
</comment>
<dbReference type="PANTHER" id="PTHR21098">
    <property type="entry name" value="RIBOFLAVIN SYNTHASE ALPHA CHAIN"/>
    <property type="match status" value="1"/>
</dbReference>
<keyword evidence="7" id="KW-0808">Transferase</keyword>
<organism evidence="12 14">
    <name type="scientific">Aliidiomarina maris</name>
    <dbReference type="NCBI Taxonomy" id="531312"/>
    <lineage>
        <taxon>Bacteria</taxon>
        <taxon>Pseudomonadati</taxon>
        <taxon>Pseudomonadota</taxon>
        <taxon>Gammaproteobacteria</taxon>
        <taxon>Alteromonadales</taxon>
        <taxon>Idiomarinaceae</taxon>
        <taxon>Aliidiomarina</taxon>
    </lineage>
</organism>
<dbReference type="Pfam" id="PF00677">
    <property type="entry name" value="Lum_binding"/>
    <property type="match status" value="2"/>
</dbReference>
<evidence type="ECO:0000313" key="15">
    <source>
        <dbReference type="Proteomes" id="UP000287865"/>
    </source>
</evidence>
<dbReference type="InterPro" id="IPR026017">
    <property type="entry name" value="Lumazine-bd_dom"/>
</dbReference>
<dbReference type="PIRSF" id="PIRSF000498">
    <property type="entry name" value="Riboflavin_syn_A"/>
    <property type="match status" value="1"/>
</dbReference>
<dbReference type="SUPFAM" id="SSF63380">
    <property type="entry name" value="Riboflavin synthase domain-like"/>
    <property type="match status" value="2"/>
</dbReference>
<dbReference type="RefSeq" id="WP_111568903.1">
    <property type="nucleotide sequence ID" value="NZ_PIPK01000004.1"/>
</dbReference>